<dbReference type="GO" id="GO:0005525">
    <property type="term" value="F:GTP binding"/>
    <property type="evidence" value="ECO:0007669"/>
    <property type="project" value="UniProtKB-KW"/>
</dbReference>
<dbReference type="InterPro" id="IPR006689">
    <property type="entry name" value="Small_GTPase_ARF/SAR"/>
</dbReference>
<name>A0A3Q4HLF4_NEOBR</name>
<keyword evidence="7" id="KW-1185">Reference proteome</keyword>
<keyword evidence="2 3" id="KW-0342">GTP-binding</keyword>
<sequence length="78" mass="8324">MGQHGSKSSIEALQVLLLGLDNAGKSTLLYKLKLNTCVSTVPTIGFNVEITADSAHHAHRGQQQGALSEMLTPQNPRV</sequence>
<keyword evidence="4" id="KW-0460">Magnesium</keyword>
<dbReference type="Ensembl" id="ENSNBRT00000022154.1">
    <property type="protein sequence ID" value="ENSNBRP00000021573.1"/>
    <property type="gene ID" value="ENSNBRG00000016551.1"/>
</dbReference>
<dbReference type="Pfam" id="PF00025">
    <property type="entry name" value="Arf"/>
    <property type="match status" value="1"/>
</dbReference>
<dbReference type="Gene3D" id="3.40.50.300">
    <property type="entry name" value="P-loop containing nucleotide triphosphate hydrolases"/>
    <property type="match status" value="1"/>
</dbReference>
<evidence type="ECO:0000256" key="4">
    <source>
        <dbReference type="PIRSR" id="PIRSR606689-2"/>
    </source>
</evidence>
<proteinExistence type="predicted"/>
<evidence type="ECO:0000256" key="3">
    <source>
        <dbReference type="PIRSR" id="PIRSR606689-1"/>
    </source>
</evidence>
<feature type="binding site" evidence="4">
    <location>
        <position position="26"/>
    </location>
    <ligand>
        <name>Mg(2+)</name>
        <dbReference type="ChEBI" id="CHEBI:18420"/>
    </ligand>
</feature>
<feature type="binding site" evidence="3">
    <location>
        <begin position="19"/>
        <end position="26"/>
    </location>
    <ligand>
        <name>GTP</name>
        <dbReference type="ChEBI" id="CHEBI:37565"/>
    </ligand>
</feature>
<dbReference type="STRING" id="32507.ENSNBRP00000021573"/>
<protein>
    <submittedName>
        <fullName evidence="6">Uncharacterized protein</fullName>
    </submittedName>
</protein>
<dbReference type="GeneTree" id="ENSGT00940000176999"/>
<feature type="binding site" evidence="4">
    <location>
        <position position="43"/>
    </location>
    <ligand>
        <name>Mg(2+)</name>
        <dbReference type="ChEBI" id="CHEBI:18420"/>
    </ligand>
</feature>
<dbReference type="InterPro" id="IPR027417">
    <property type="entry name" value="P-loop_NTPase"/>
</dbReference>
<feature type="region of interest" description="Disordered" evidence="5">
    <location>
        <begin position="57"/>
        <end position="78"/>
    </location>
</feature>
<feature type="compositionally biased region" description="Polar residues" evidence="5">
    <location>
        <begin position="61"/>
        <end position="78"/>
    </location>
</feature>
<dbReference type="AlphaFoldDB" id="A0A3Q4HLF4"/>
<dbReference type="OMA" id="CINIMHI"/>
<evidence type="ECO:0000313" key="6">
    <source>
        <dbReference type="Ensembl" id="ENSNBRP00000021573.1"/>
    </source>
</evidence>
<dbReference type="PANTHER" id="PTHR11711">
    <property type="entry name" value="ADP RIBOSYLATION FACTOR-RELATED"/>
    <property type="match status" value="1"/>
</dbReference>
<evidence type="ECO:0000313" key="7">
    <source>
        <dbReference type="Proteomes" id="UP000261580"/>
    </source>
</evidence>
<keyword evidence="1 3" id="KW-0547">Nucleotide-binding</keyword>
<dbReference type="SUPFAM" id="SSF52540">
    <property type="entry name" value="P-loop containing nucleoside triphosphate hydrolases"/>
    <property type="match status" value="1"/>
</dbReference>
<dbReference type="GO" id="GO:0046872">
    <property type="term" value="F:metal ion binding"/>
    <property type="evidence" value="ECO:0007669"/>
    <property type="project" value="UniProtKB-KW"/>
</dbReference>
<evidence type="ECO:0000256" key="1">
    <source>
        <dbReference type="ARBA" id="ARBA00022741"/>
    </source>
</evidence>
<keyword evidence="4" id="KW-0479">Metal-binding</keyword>
<accession>A0A3Q4HLF4</accession>
<reference evidence="6" key="2">
    <citation type="submission" date="2025-09" db="UniProtKB">
        <authorList>
            <consortium name="Ensembl"/>
        </authorList>
    </citation>
    <scope>IDENTIFICATION</scope>
</reference>
<evidence type="ECO:0000256" key="2">
    <source>
        <dbReference type="ARBA" id="ARBA00023134"/>
    </source>
</evidence>
<evidence type="ECO:0000256" key="5">
    <source>
        <dbReference type="SAM" id="MobiDB-lite"/>
    </source>
</evidence>
<dbReference type="InterPro" id="IPR024156">
    <property type="entry name" value="Small_GTPase_ARF"/>
</dbReference>
<dbReference type="Bgee" id="ENSNBRG00000016551">
    <property type="expression patterns" value="Expressed in muscle tissue and 5 other cell types or tissues"/>
</dbReference>
<reference evidence="6" key="1">
    <citation type="submission" date="2025-08" db="UniProtKB">
        <authorList>
            <consortium name="Ensembl"/>
        </authorList>
    </citation>
    <scope>IDENTIFICATION</scope>
</reference>
<organism evidence="6 7">
    <name type="scientific">Neolamprologus brichardi</name>
    <name type="common">Fairy cichlid</name>
    <name type="synonym">Lamprologus brichardi</name>
    <dbReference type="NCBI Taxonomy" id="32507"/>
    <lineage>
        <taxon>Eukaryota</taxon>
        <taxon>Metazoa</taxon>
        <taxon>Chordata</taxon>
        <taxon>Craniata</taxon>
        <taxon>Vertebrata</taxon>
        <taxon>Euteleostomi</taxon>
        <taxon>Actinopterygii</taxon>
        <taxon>Neopterygii</taxon>
        <taxon>Teleostei</taxon>
        <taxon>Neoteleostei</taxon>
        <taxon>Acanthomorphata</taxon>
        <taxon>Ovalentaria</taxon>
        <taxon>Cichlomorphae</taxon>
        <taxon>Cichliformes</taxon>
        <taxon>Cichlidae</taxon>
        <taxon>African cichlids</taxon>
        <taxon>Pseudocrenilabrinae</taxon>
        <taxon>Lamprologini</taxon>
        <taxon>Neolamprologus</taxon>
    </lineage>
</organism>
<dbReference type="GO" id="GO:0003924">
    <property type="term" value="F:GTPase activity"/>
    <property type="evidence" value="ECO:0007669"/>
    <property type="project" value="InterPro"/>
</dbReference>
<dbReference type="Proteomes" id="UP000261580">
    <property type="component" value="Unassembled WGS sequence"/>
</dbReference>